<gene>
    <name evidence="2" type="ORF">ANN_12901</name>
</gene>
<proteinExistence type="predicted"/>
<reference evidence="2 3" key="1">
    <citation type="journal article" date="2022" name="Allergy">
        <title>Genome assembly and annotation of Periplaneta americana reveal a comprehensive cockroach allergen profile.</title>
        <authorList>
            <person name="Wang L."/>
            <person name="Xiong Q."/>
            <person name="Saelim N."/>
            <person name="Wang L."/>
            <person name="Nong W."/>
            <person name="Wan A.T."/>
            <person name="Shi M."/>
            <person name="Liu X."/>
            <person name="Cao Q."/>
            <person name="Hui J.H.L."/>
            <person name="Sookrung N."/>
            <person name="Leung T.F."/>
            <person name="Tungtrongchitr A."/>
            <person name="Tsui S.K.W."/>
        </authorList>
    </citation>
    <scope>NUCLEOTIDE SEQUENCE [LARGE SCALE GENOMIC DNA]</scope>
    <source>
        <strain evidence="2">PWHHKU_190912</strain>
    </source>
</reference>
<comment type="caution">
    <text evidence="2">The sequence shown here is derived from an EMBL/GenBank/DDBJ whole genome shotgun (WGS) entry which is preliminary data.</text>
</comment>
<sequence length="228" mass="26320">MQNFVAKWCETGSVVNKNRNYPKSVRTPENIAQMKDEWNREKLSPARVEHEFSALRADDLSTKPHWIPIPIKPLAENIVTAASGFERMSDRARGRRNVGRLGVAARGGCARIWYLPRGEGSKLLRGEGGTDPPEQNRPEVRRSGNIENSRLRWAGHVARMGESRNAYRVLVGRPEGKRILGRPRRRWEDNIKMDLREVGYDDREWLNLAQDRNQWRAYVRAAMNLRVP</sequence>
<name>A0ABQ8TKF0_PERAM</name>
<dbReference type="Proteomes" id="UP001148838">
    <property type="component" value="Unassembled WGS sequence"/>
</dbReference>
<evidence type="ECO:0000313" key="2">
    <source>
        <dbReference type="EMBL" id="KAJ4446207.1"/>
    </source>
</evidence>
<accession>A0ABQ8TKF0</accession>
<feature type="region of interest" description="Disordered" evidence="1">
    <location>
        <begin position="123"/>
        <end position="145"/>
    </location>
</feature>
<protein>
    <submittedName>
        <fullName evidence="2">Uncharacterized protein</fullName>
    </submittedName>
</protein>
<keyword evidence="3" id="KW-1185">Reference proteome</keyword>
<dbReference type="EMBL" id="JAJSOF020000009">
    <property type="protein sequence ID" value="KAJ4446207.1"/>
    <property type="molecule type" value="Genomic_DNA"/>
</dbReference>
<evidence type="ECO:0000313" key="3">
    <source>
        <dbReference type="Proteomes" id="UP001148838"/>
    </source>
</evidence>
<organism evidence="2 3">
    <name type="scientific">Periplaneta americana</name>
    <name type="common">American cockroach</name>
    <name type="synonym">Blatta americana</name>
    <dbReference type="NCBI Taxonomy" id="6978"/>
    <lineage>
        <taxon>Eukaryota</taxon>
        <taxon>Metazoa</taxon>
        <taxon>Ecdysozoa</taxon>
        <taxon>Arthropoda</taxon>
        <taxon>Hexapoda</taxon>
        <taxon>Insecta</taxon>
        <taxon>Pterygota</taxon>
        <taxon>Neoptera</taxon>
        <taxon>Polyneoptera</taxon>
        <taxon>Dictyoptera</taxon>
        <taxon>Blattodea</taxon>
        <taxon>Blattoidea</taxon>
        <taxon>Blattidae</taxon>
        <taxon>Blattinae</taxon>
        <taxon>Periplaneta</taxon>
    </lineage>
</organism>
<feature type="compositionally biased region" description="Basic and acidic residues" evidence="1">
    <location>
        <begin position="134"/>
        <end position="144"/>
    </location>
</feature>
<evidence type="ECO:0000256" key="1">
    <source>
        <dbReference type="SAM" id="MobiDB-lite"/>
    </source>
</evidence>